<sequence>MYEPHSPETDAEPDAVTRLLAKRRGRDTTEPDQFPRSAINYAYEFDHEDRPQPEPLKHSVVRWQPPSLKSIAGLFILFATVIALSFLLSHQGSQDATVVATAEDAKTSNEASENPAQIPTTSATASQVTSNGTVVVHVVGQVHQPGVFQLPQGSRVNDAVEKAGGVTAEADTSKVNLAASATDGAQIYIPAVGEQVVGLPVAASTAGVNPSASSGTVINLNTATSEQLQELPKVGPATAEKIISWRETNGGFSSVADLDNVPGIGPAMLEMLTPLVTV</sequence>
<evidence type="ECO:0000256" key="2">
    <source>
        <dbReference type="SAM" id="Phobius"/>
    </source>
</evidence>
<dbReference type="Gene3D" id="3.10.560.10">
    <property type="entry name" value="Outer membrane lipoprotein wza domain like"/>
    <property type="match status" value="1"/>
</dbReference>
<dbReference type="GO" id="GO:0006281">
    <property type="term" value="P:DNA repair"/>
    <property type="evidence" value="ECO:0007669"/>
    <property type="project" value="InterPro"/>
</dbReference>
<keyword evidence="5" id="KW-1185">Reference proteome</keyword>
<keyword evidence="2" id="KW-1133">Transmembrane helix</keyword>
<dbReference type="PANTHER" id="PTHR21180:SF32">
    <property type="entry name" value="ENDONUCLEASE_EXONUCLEASE_PHOSPHATASE FAMILY DOMAIN-CONTAINING PROTEIN 1"/>
    <property type="match status" value="1"/>
</dbReference>
<dbReference type="Pfam" id="PF12836">
    <property type="entry name" value="HHH_3"/>
    <property type="match status" value="1"/>
</dbReference>
<dbReference type="GO" id="GO:0015628">
    <property type="term" value="P:protein secretion by the type II secretion system"/>
    <property type="evidence" value="ECO:0007669"/>
    <property type="project" value="TreeGrafter"/>
</dbReference>
<dbReference type="GO" id="GO:0015627">
    <property type="term" value="C:type II protein secretion system complex"/>
    <property type="evidence" value="ECO:0007669"/>
    <property type="project" value="TreeGrafter"/>
</dbReference>
<evidence type="ECO:0000313" key="4">
    <source>
        <dbReference type="EMBL" id="QNV36867.1"/>
    </source>
</evidence>
<feature type="region of interest" description="Disordered" evidence="1">
    <location>
        <begin position="1"/>
        <end position="36"/>
    </location>
</feature>
<feature type="domain" description="Helix-hairpin-helix DNA-binding motif class 1" evidence="3">
    <location>
        <begin position="226"/>
        <end position="245"/>
    </location>
</feature>
<dbReference type="Gene3D" id="1.10.150.310">
    <property type="entry name" value="Tex RuvX-like domain-like"/>
    <property type="match status" value="1"/>
</dbReference>
<dbReference type="Proteomes" id="UP000516404">
    <property type="component" value="Chromosome"/>
</dbReference>
<feature type="domain" description="Helix-hairpin-helix DNA-binding motif class 1" evidence="3">
    <location>
        <begin position="256"/>
        <end position="275"/>
    </location>
</feature>
<dbReference type="KEGG" id="rter:IDM49_06195"/>
<dbReference type="PANTHER" id="PTHR21180">
    <property type="entry name" value="ENDONUCLEASE/EXONUCLEASE/PHOSPHATASE FAMILY DOMAIN-CONTAINING PROTEIN 1"/>
    <property type="match status" value="1"/>
</dbReference>
<dbReference type="SMART" id="SM00278">
    <property type="entry name" value="HhH1"/>
    <property type="match status" value="2"/>
</dbReference>
<dbReference type="InterPro" id="IPR010994">
    <property type="entry name" value="RuvA_2-like"/>
</dbReference>
<evidence type="ECO:0000313" key="5">
    <source>
        <dbReference type="Proteomes" id="UP000516404"/>
    </source>
</evidence>
<feature type="transmembrane region" description="Helical" evidence="2">
    <location>
        <begin position="71"/>
        <end position="88"/>
    </location>
</feature>
<dbReference type="SUPFAM" id="SSF47781">
    <property type="entry name" value="RuvA domain 2-like"/>
    <property type="match status" value="1"/>
</dbReference>
<keyword evidence="2" id="KW-0472">Membrane</keyword>
<dbReference type="InterPro" id="IPR051675">
    <property type="entry name" value="Endo/Exo/Phosphatase_dom_1"/>
</dbReference>
<evidence type="ECO:0000256" key="1">
    <source>
        <dbReference type="SAM" id="MobiDB-lite"/>
    </source>
</evidence>
<dbReference type="InterPro" id="IPR003583">
    <property type="entry name" value="Hlx-hairpin-Hlx_DNA-bd_motif"/>
</dbReference>
<dbReference type="AlphaFoldDB" id="A0A7H2BB21"/>
<dbReference type="InterPro" id="IPR019554">
    <property type="entry name" value="Soluble_ligand-bd"/>
</dbReference>
<dbReference type="GO" id="GO:0003677">
    <property type="term" value="F:DNA binding"/>
    <property type="evidence" value="ECO:0007669"/>
    <property type="project" value="InterPro"/>
</dbReference>
<keyword evidence="2" id="KW-0812">Transmembrane</keyword>
<gene>
    <name evidence="4" type="ORF">IDM49_06195</name>
</gene>
<accession>A0A7H2BB21</accession>
<organism evidence="4 5">
    <name type="scientific">Rothia terrae</name>
    <dbReference type="NCBI Taxonomy" id="396015"/>
    <lineage>
        <taxon>Bacteria</taxon>
        <taxon>Bacillati</taxon>
        <taxon>Actinomycetota</taxon>
        <taxon>Actinomycetes</taxon>
        <taxon>Micrococcales</taxon>
        <taxon>Micrococcaceae</taxon>
        <taxon>Rothia</taxon>
    </lineage>
</organism>
<proteinExistence type="predicted"/>
<dbReference type="Pfam" id="PF10531">
    <property type="entry name" value="SLBB"/>
    <property type="match status" value="1"/>
</dbReference>
<protein>
    <submittedName>
        <fullName evidence="4">Helix-hairpin-helix domain-containing protein</fullName>
    </submittedName>
</protein>
<dbReference type="InterPro" id="IPR004509">
    <property type="entry name" value="Competence_ComEA_HhH"/>
</dbReference>
<evidence type="ECO:0000259" key="3">
    <source>
        <dbReference type="SMART" id="SM00278"/>
    </source>
</evidence>
<dbReference type="EMBL" id="CP061539">
    <property type="protein sequence ID" value="QNV36867.1"/>
    <property type="molecule type" value="Genomic_DNA"/>
</dbReference>
<dbReference type="NCBIfam" id="TIGR00426">
    <property type="entry name" value="competence protein ComEA helix-hairpin-helix repeat region"/>
    <property type="match status" value="1"/>
</dbReference>
<reference evidence="4 5" key="1">
    <citation type="submission" date="2020-09" db="EMBL/GenBank/DDBJ databases">
        <title>Investigation of environmental microbes.</title>
        <authorList>
            <person name="Ou Y."/>
            <person name="Kang Q."/>
        </authorList>
    </citation>
    <scope>NUCLEOTIDE SEQUENCE [LARGE SCALE GENOMIC DNA]</scope>
    <source>
        <strain evidence="4 5">KJZ-14</strain>
    </source>
</reference>
<name>A0A7H2BB21_9MICC</name>